<dbReference type="GO" id="GO:0016705">
    <property type="term" value="F:oxidoreductase activity, acting on paired donors, with incorporation or reduction of molecular oxygen"/>
    <property type="evidence" value="ECO:0007669"/>
    <property type="project" value="InterPro"/>
</dbReference>
<dbReference type="InterPro" id="IPR036661">
    <property type="entry name" value="Luciferase-like_sf"/>
</dbReference>
<evidence type="ECO:0000256" key="1">
    <source>
        <dbReference type="ARBA" id="ARBA00022630"/>
    </source>
</evidence>
<evidence type="ECO:0000256" key="4">
    <source>
        <dbReference type="ARBA" id="ARBA00023033"/>
    </source>
</evidence>
<reference evidence="6 7" key="1">
    <citation type="submission" date="2018-05" db="EMBL/GenBank/DDBJ databases">
        <title>Genomic Encyclopedia of Type Strains, Phase IV (KMG-V): Genome sequencing to study the core and pangenomes of soil and plant-associated prokaryotes.</title>
        <authorList>
            <person name="Whitman W."/>
        </authorList>
    </citation>
    <scope>NUCLEOTIDE SEQUENCE [LARGE SCALE GENOMIC DNA]</scope>
    <source>
        <strain evidence="6 7">SLV-132</strain>
    </source>
</reference>
<organism evidence="6 7">
    <name type="scientific">Cupriavidus plantarum</name>
    <dbReference type="NCBI Taxonomy" id="942865"/>
    <lineage>
        <taxon>Bacteria</taxon>
        <taxon>Pseudomonadati</taxon>
        <taxon>Pseudomonadota</taxon>
        <taxon>Betaproteobacteria</taxon>
        <taxon>Burkholderiales</taxon>
        <taxon>Burkholderiaceae</taxon>
        <taxon>Cupriavidus</taxon>
    </lineage>
</organism>
<dbReference type="GO" id="GO:0004497">
    <property type="term" value="F:monooxygenase activity"/>
    <property type="evidence" value="ECO:0007669"/>
    <property type="project" value="UniProtKB-KW"/>
</dbReference>
<keyword evidence="7" id="KW-1185">Reference proteome</keyword>
<protein>
    <submittedName>
        <fullName evidence="6">Luciferase-like monooxygenase</fullName>
    </submittedName>
</protein>
<evidence type="ECO:0000313" key="7">
    <source>
        <dbReference type="Proteomes" id="UP000245754"/>
    </source>
</evidence>
<keyword evidence="1" id="KW-0285">Flavoprotein</keyword>
<proteinExistence type="predicted"/>
<evidence type="ECO:0000313" key="6">
    <source>
        <dbReference type="EMBL" id="PWK34320.1"/>
    </source>
</evidence>
<evidence type="ECO:0000256" key="3">
    <source>
        <dbReference type="ARBA" id="ARBA00023002"/>
    </source>
</evidence>
<dbReference type="RefSeq" id="WP_181366203.1">
    <property type="nucleotide sequence ID" value="NZ_QGGT01000003.1"/>
</dbReference>
<dbReference type="Proteomes" id="UP000245754">
    <property type="component" value="Unassembled WGS sequence"/>
</dbReference>
<evidence type="ECO:0000256" key="2">
    <source>
        <dbReference type="ARBA" id="ARBA00022643"/>
    </source>
</evidence>
<dbReference type="AlphaFoldDB" id="A0A316ER67"/>
<accession>A0A316ER67</accession>
<dbReference type="Gene3D" id="3.20.20.30">
    <property type="entry name" value="Luciferase-like domain"/>
    <property type="match status" value="1"/>
</dbReference>
<sequence length="342" mass="35938">MKHPPDLSGGRRPLVAGVTLAALRASDHAALPFNPFRLDATLAHVQALEALGVDFVVLEDSAIDTAGVAAGDAALALEAFTLAAYLAVSTRHIGLVPVVNTNYTQPFAAARLIASLDHVSHGRAGWLAVADETGNAAANHAAAPATEALRLARQREFIDVVEKLFDSWEPGAFVRDKASGDFVDLSRAHVVGHEGPAFQVKGPLNIAASPQGRPPLLLPDGTIGTAPSALALRRVTPYVGDTHDAAAARVPGDRDDAFAGTWSEWAAHVDMLRAQGIDGVWLTPPPALTRDVVYLARLLEPFGLTEPPAAATMLTARLGLPPAINRHAAHREAARPTQDVHA</sequence>
<keyword evidence="2" id="KW-0288">FMN</keyword>
<dbReference type="Pfam" id="PF00296">
    <property type="entry name" value="Bac_luciferase"/>
    <property type="match status" value="1"/>
</dbReference>
<dbReference type="InterPro" id="IPR051260">
    <property type="entry name" value="Diverse_substr_monoxygenases"/>
</dbReference>
<dbReference type="PANTHER" id="PTHR30011">
    <property type="entry name" value="ALKANESULFONATE MONOOXYGENASE-RELATED"/>
    <property type="match status" value="1"/>
</dbReference>
<feature type="domain" description="Luciferase-like" evidence="5">
    <location>
        <begin position="24"/>
        <end position="215"/>
    </location>
</feature>
<dbReference type="EMBL" id="QGGT01000003">
    <property type="protein sequence ID" value="PWK34320.1"/>
    <property type="molecule type" value="Genomic_DNA"/>
</dbReference>
<gene>
    <name evidence="6" type="ORF">C7419_103639</name>
</gene>
<name>A0A316ER67_9BURK</name>
<keyword evidence="3" id="KW-0560">Oxidoreductase</keyword>
<keyword evidence="4 6" id="KW-0503">Monooxygenase</keyword>
<dbReference type="PANTHER" id="PTHR30011:SF16">
    <property type="entry name" value="C2H2 FINGER DOMAIN TRANSCRIPTION FACTOR (EUROFUNG)-RELATED"/>
    <property type="match status" value="1"/>
</dbReference>
<dbReference type="SUPFAM" id="SSF51679">
    <property type="entry name" value="Bacterial luciferase-like"/>
    <property type="match status" value="1"/>
</dbReference>
<evidence type="ECO:0000259" key="5">
    <source>
        <dbReference type="Pfam" id="PF00296"/>
    </source>
</evidence>
<dbReference type="InterPro" id="IPR011251">
    <property type="entry name" value="Luciferase-like_dom"/>
</dbReference>
<comment type="caution">
    <text evidence="6">The sequence shown here is derived from an EMBL/GenBank/DDBJ whole genome shotgun (WGS) entry which is preliminary data.</text>
</comment>